<dbReference type="InterPro" id="IPR042321">
    <property type="entry name" value="Ima1"/>
</dbReference>
<feature type="compositionally biased region" description="Basic and acidic residues" evidence="6">
    <location>
        <begin position="802"/>
        <end position="814"/>
    </location>
</feature>
<sequence length="861" mass="95335">MLRSSKVKVLCFYCNKPSYIPKPGTGPVRRFDCPQCLAPNHLNEKGEIMDPNPTPDRPLIRYAYERKSPNSRRIKQEGSVCCRSCENNHAIIVQQLSNYLPDESDPNYEYLAEHISDFRRQLEEKYPPLCADCAPKVNDRLRQINYKAKTQGLGRLLQNTNKMVQSNRFAQPKTSLMSLMNGLMVLGWIAWGVAYWALILLLMFWQLNISIFAIPSDSNSTEAIDSLNWTTCFRGSLEKGYLNNACYIASSRSVSYLFPWALVLFFYNYKWLQVHRNPGSYVEDWLPYLLCQAVVASFMGVSWWFLGPKGLLKTEKEIIILSNSCLIIEVLVLWVAFTSLKLVHPVRNISLKEATPLVAGSIVSPLSQSQDPPSGMPFRPNDRVTPKHSNAQTYTKYTKPQSQQTPSQSFQSHQSFNNHQSYSPSYGSTKPTLLPAIDPDAMDWNPSFSEESSLPPFNPMSFSQHRPTSPLGYHPSQKTEEGNSSDEEEDAKTEYNDSPMKPRLAMRPKSLLIDGLMSKHTGLESLFEVAAKLDEAKPMNQPGILAKRAHRISQEAARLLAVYAGLVVLVSSGGMLACAGLGLAFLVGTGTRFVDAALKSESRVLTITEMWKRIFAIFVCLLEFGASLLVGAEMLGFFVLPKPTNSNVAMGPASLLSPDIPPMDTAIPILPDGTVDLSTAPEVAIPEQTHMTKLLLRILFFSLASQQTWAFAKAALYKGTQVIEEEKPTIQRRNSRDLGLSEPIGSFMPNPNRAPSPTLPQKASPPSSQPATTTTGFGGLSLGGPSGNTLTNRSNFSSWGKPVDRDIGIKKPQTERFGATTTRSMKVPPSGMANTASPWNTQAGYSSQSFMQPRGTSGWGQ</sequence>
<evidence type="ECO:0000256" key="4">
    <source>
        <dbReference type="ARBA" id="ARBA00023136"/>
    </source>
</evidence>
<protein>
    <recommendedName>
        <fullName evidence="8">Ima1 N-terminal domain-containing protein</fullName>
    </recommendedName>
</protein>
<evidence type="ECO:0000313" key="9">
    <source>
        <dbReference type="EMBL" id="KAK6524277.1"/>
    </source>
</evidence>
<gene>
    <name evidence="9" type="ORF">TWF694_005931</name>
</gene>
<feature type="transmembrane region" description="Helical" evidence="7">
    <location>
        <begin position="247"/>
        <end position="267"/>
    </location>
</feature>
<accession>A0AAV9WTQ8</accession>
<evidence type="ECO:0000256" key="5">
    <source>
        <dbReference type="ARBA" id="ARBA00023242"/>
    </source>
</evidence>
<evidence type="ECO:0000256" key="3">
    <source>
        <dbReference type="ARBA" id="ARBA00022989"/>
    </source>
</evidence>
<dbReference type="Pfam" id="PF09779">
    <property type="entry name" value="Ima1_N"/>
    <property type="match status" value="1"/>
</dbReference>
<feature type="transmembrane region" description="Helical" evidence="7">
    <location>
        <begin position="288"/>
        <end position="306"/>
    </location>
</feature>
<feature type="compositionally biased region" description="Polar residues" evidence="6">
    <location>
        <begin position="832"/>
        <end position="855"/>
    </location>
</feature>
<feature type="transmembrane region" description="Helical" evidence="7">
    <location>
        <begin position="318"/>
        <end position="337"/>
    </location>
</feature>
<dbReference type="GO" id="GO:0071765">
    <property type="term" value="P:nuclear inner membrane organization"/>
    <property type="evidence" value="ECO:0007669"/>
    <property type="project" value="InterPro"/>
</dbReference>
<dbReference type="InterPro" id="IPR018617">
    <property type="entry name" value="Ima1_N"/>
</dbReference>
<feature type="compositionally biased region" description="Low complexity" evidence="6">
    <location>
        <begin position="397"/>
        <end position="423"/>
    </location>
</feature>
<feature type="compositionally biased region" description="Low complexity" evidence="6">
    <location>
        <begin position="760"/>
        <end position="775"/>
    </location>
</feature>
<dbReference type="GO" id="GO:0034506">
    <property type="term" value="C:chromosome, centromeric core domain"/>
    <property type="evidence" value="ECO:0007669"/>
    <property type="project" value="TreeGrafter"/>
</dbReference>
<keyword evidence="2 7" id="KW-0812">Transmembrane</keyword>
<dbReference type="EMBL" id="JAVHJO010000018">
    <property type="protein sequence ID" value="KAK6524277.1"/>
    <property type="molecule type" value="Genomic_DNA"/>
</dbReference>
<feature type="compositionally biased region" description="Polar residues" evidence="6">
    <location>
        <begin position="387"/>
        <end position="396"/>
    </location>
</feature>
<dbReference type="GO" id="GO:0034992">
    <property type="term" value="C:microtubule organizing center attachment site"/>
    <property type="evidence" value="ECO:0007669"/>
    <property type="project" value="TreeGrafter"/>
</dbReference>
<evidence type="ECO:0000256" key="6">
    <source>
        <dbReference type="SAM" id="MobiDB-lite"/>
    </source>
</evidence>
<feature type="region of interest" description="Disordered" evidence="6">
    <location>
        <begin position="727"/>
        <end position="861"/>
    </location>
</feature>
<feature type="transmembrane region" description="Helical" evidence="7">
    <location>
        <begin position="614"/>
        <end position="640"/>
    </location>
</feature>
<keyword evidence="4 7" id="KW-0472">Membrane</keyword>
<keyword evidence="10" id="KW-1185">Reference proteome</keyword>
<proteinExistence type="predicted"/>
<feature type="compositionally biased region" description="Low complexity" evidence="6">
    <location>
        <begin position="445"/>
        <end position="455"/>
    </location>
</feature>
<organism evidence="9 10">
    <name type="scientific">Orbilia ellipsospora</name>
    <dbReference type="NCBI Taxonomy" id="2528407"/>
    <lineage>
        <taxon>Eukaryota</taxon>
        <taxon>Fungi</taxon>
        <taxon>Dikarya</taxon>
        <taxon>Ascomycota</taxon>
        <taxon>Pezizomycotina</taxon>
        <taxon>Orbiliomycetes</taxon>
        <taxon>Orbiliales</taxon>
        <taxon>Orbiliaceae</taxon>
        <taxon>Orbilia</taxon>
    </lineage>
</organism>
<reference evidence="9 10" key="1">
    <citation type="submission" date="2019-10" db="EMBL/GenBank/DDBJ databases">
        <authorList>
            <person name="Palmer J.M."/>
        </authorList>
    </citation>
    <scope>NUCLEOTIDE SEQUENCE [LARGE SCALE GENOMIC DNA]</scope>
    <source>
        <strain evidence="9 10">TWF694</strain>
    </source>
</reference>
<evidence type="ECO:0000256" key="2">
    <source>
        <dbReference type="ARBA" id="ARBA00022692"/>
    </source>
</evidence>
<comment type="caution">
    <text evidence="9">The sequence shown here is derived from an EMBL/GenBank/DDBJ whole genome shotgun (WGS) entry which is preliminary data.</text>
</comment>
<evidence type="ECO:0000313" key="10">
    <source>
        <dbReference type="Proteomes" id="UP001365542"/>
    </source>
</evidence>
<name>A0AAV9WTQ8_9PEZI</name>
<dbReference type="GO" id="GO:0044732">
    <property type="term" value="C:mitotic spindle pole body"/>
    <property type="evidence" value="ECO:0007669"/>
    <property type="project" value="TreeGrafter"/>
</dbReference>
<dbReference type="PANTHER" id="PTHR28538:SF1">
    <property type="entry name" value="INTEGRAL INNER NUCLEAR MEMBRANE PROTEIN IMA1"/>
    <property type="match status" value="1"/>
</dbReference>
<feature type="transmembrane region" description="Helical" evidence="7">
    <location>
        <begin position="560"/>
        <end position="587"/>
    </location>
</feature>
<dbReference type="AlphaFoldDB" id="A0AAV9WTQ8"/>
<dbReference type="Proteomes" id="UP001365542">
    <property type="component" value="Unassembled WGS sequence"/>
</dbReference>
<comment type="subcellular location">
    <subcellularLocation>
        <location evidence="1">Nucleus inner membrane</location>
        <topology evidence="1">Multi-pass membrane protein</topology>
    </subcellularLocation>
</comment>
<evidence type="ECO:0000256" key="7">
    <source>
        <dbReference type="SAM" id="Phobius"/>
    </source>
</evidence>
<dbReference type="GO" id="GO:0005637">
    <property type="term" value="C:nuclear inner membrane"/>
    <property type="evidence" value="ECO:0007669"/>
    <property type="project" value="UniProtKB-SubCell"/>
</dbReference>
<keyword evidence="5" id="KW-0539">Nucleus</keyword>
<feature type="compositionally biased region" description="Gly residues" evidence="6">
    <location>
        <begin position="776"/>
        <end position="786"/>
    </location>
</feature>
<feature type="domain" description="Ima1 N-terminal" evidence="8">
    <location>
        <begin position="10"/>
        <end position="137"/>
    </location>
</feature>
<evidence type="ECO:0000259" key="8">
    <source>
        <dbReference type="Pfam" id="PF09779"/>
    </source>
</evidence>
<keyword evidence="3 7" id="KW-1133">Transmembrane helix</keyword>
<feature type="transmembrane region" description="Helical" evidence="7">
    <location>
        <begin position="183"/>
        <end position="205"/>
    </location>
</feature>
<dbReference type="PANTHER" id="PTHR28538">
    <property type="entry name" value="INTEGRAL INNER NUCLEAR MEMBRANE PROTEIN IMA1"/>
    <property type="match status" value="1"/>
</dbReference>
<evidence type="ECO:0000256" key="1">
    <source>
        <dbReference type="ARBA" id="ARBA00004473"/>
    </source>
</evidence>
<feature type="region of interest" description="Disordered" evidence="6">
    <location>
        <begin position="364"/>
        <end position="503"/>
    </location>
</feature>